<comment type="subunit">
    <text evidence="9">Homodimer.</text>
</comment>
<dbReference type="AlphaFoldDB" id="A0A2K8KRI2"/>
<dbReference type="InterPro" id="IPR058240">
    <property type="entry name" value="rSAM_sf"/>
</dbReference>
<feature type="binding site" evidence="9">
    <location>
        <position position="42"/>
    </location>
    <ligand>
        <name>[4Fe-4S] cluster</name>
        <dbReference type="ChEBI" id="CHEBI:49883"/>
        <note>4Fe-4S-S-AdoMet</note>
    </ligand>
</feature>
<evidence type="ECO:0000256" key="2">
    <source>
        <dbReference type="ARBA" id="ARBA00022691"/>
    </source>
</evidence>
<dbReference type="InterPro" id="IPR013785">
    <property type="entry name" value="Aldolase_TIM"/>
</dbReference>
<keyword evidence="5 9" id="KW-0460">Magnesium</keyword>
<dbReference type="SFLD" id="SFLDF00376">
    <property type="entry name" value="7-carboxy-7-deazaguanine_synth"/>
    <property type="match status" value="1"/>
</dbReference>
<dbReference type="Proteomes" id="UP000229757">
    <property type="component" value="Chromosome"/>
</dbReference>
<dbReference type="GO" id="GO:1904047">
    <property type="term" value="F:S-adenosyl-L-methionine binding"/>
    <property type="evidence" value="ECO:0007669"/>
    <property type="project" value="UniProtKB-UniRule"/>
</dbReference>
<dbReference type="PANTHER" id="PTHR42836:SF1">
    <property type="entry name" value="7-CARBOXY-7-DEAZAGUANINE SYNTHASE"/>
    <property type="match status" value="1"/>
</dbReference>
<dbReference type="KEGG" id="rfo:REIFOR_02098"/>
<keyword evidence="2 9" id="KW-0949">S-adenosyl-L-methionine</keyword>
<feature type="binding site" evidence="9">
    <location>
        <position position="83"/>
    </location>
    <ligand>
        <name>substrate</name>
    </ligand>
</feature>
<dbReference type="EMBL" id="CP011797">
    <property type="protein sequence ID" value="ATX77232.1"/>
    <property type="molecule type" value="Genomic_DNA"/>
</dbReference>
<gene>
    <name evidence="9" type="primary">queE</name>
    <name evidence="11" type="ORF">REIFOR_02098</name>
</gene>
<feature type="binding site" evidence="9">
    <location>
        <position position="44"/>
    </location>
    <ligand>
        <name>Mg(2+)</name>
        <dbReference type="ChEBI" id="CHEBI:18420"/>
    </ligand>
</feature>
<name>A0A2K8KRI2_9GAMM</name>
<evidence type="ECO:0000313" key="11">
    <source>
        <dbReference type="EMBL" id="ATX77232.1"/>
    </source>
</evidence>
<protein>
    <recommendedName>
        <fullName evidence="9">7-carboxy-7-deazaguanine synthase</fullName>
        <shortName evidence="9">CDG synthase</shortName>
        <ecNumber evidence="9">4.3.99.3</ecNumber>
    </recommendedName>
    <alternativeName>
        <fullName evidence="9">Queuosine biosynthesis protein QueE</fullName>
    </alternativeName>
</protein>
<comment type="cofactor">
    <cofactor evidence="9">
        <name>[4Fe-4S] cluster</name>
        <dbReference type="ChEBI" id="CHEBI:49883"/>
    </cofactor>
    <text evidence="9">Binds 1 [4Fe-4S] cluster. The cluster is coordinated with 3 cysteines and an exchangeable S-adenosyl-L-methionine.</text>
</comment>
<dbReference type="HAMAP" id="MF_00917">
    <property type="entry name" value="QueE"/>
    <property type="match status" value="1"/>
</dbReference>
<evidence type="ECO:0000256" key="8">
    <source>
        <dbReference type="ARBA" id="ARBA00023239"/>
    </source>
</evidence>
<feature type="binding site" evidence="9">
    <location>
        <begin position="126"/>
        <end position="128"/>
    </location>
    <ligand>
        <name>S-adenosyl-L-methionine</name>
        <dbReference type="ChEBI" id="CHEBI:59789"/>
    </ligand>
</feature>
<comment type="similarity">
    <text evidence="9">Belongs to the radical SAM superfamily. 7-carboxy-7-deazaguanine synthase family.</text>
</comment>
<comment type="function">
    <text evidence="9">Catalyzes the complex heterocyclic radical-mediated conversion of 6-carboxy-5,6,7,8-tetrahydropterin (CPH4) to 7-carboxy-7-deazaguanine (CDG), a step common to the biosynthetic pathways of all 7-deazapurine-containing compounds.</text>
</comment>
<dbReference type="PROSITE" id="PS51918">
    <property type="entry name" value="RADICAL_SAM"/>
    <property type="match status" value="1"/>
</dbReference>
<dbReference type="RefSeq" id="WP_420541419.1">
    <property type="nucleotide sequence ID" value="NZ_JABBBP010000133.1"/>
</dbReference>
<comment type="cofactor">
    <cofactor evidence="9">
        <name>Mg(2+)</name>
        <dbReference type="ChEBI" id="CHEBI:18420"/>
    </cofactor>
</comment>
<keyword evidence="4 9" id="KW-0671">Queuosine biosynthesis</keyword>
<keyword evidence="6 9" id="KW-0408">Iron</keyword>
<reference evidence="11 12" key="1">
    <citation type="journal article" date="2017" name="Environ. Microbiol.">
        <title>Genomic and physiological analyses of 'Reinekea forsetii' reveal a versatile opportunistic lifestyle during spring algae blooms.</title>
        <authorList>
            <person name="Avci B."/>
            <person name="Hahnke R.L."/>
            <person name="Chafee M."/>
            <person name="Fischer T."/>
            <person name="Gruber-Vodicka H."/>
            <person name="Tegetmeyer H.E."/>
            <person name="Harder J."/>
            <person name="Fuchs B.M."/>
            <person name="Amann R.I."/>
            <person name="Teeling H."/>
        </authorList>
    </citation>
    <scope>NUCLEOTIDE SEQUENCE [LARGE SCALE GENOMIC DNA]</scope>
    <source>
        <strain evidence="11 12">Hel1_31_D35</strain>
    </source>
</reference>
<evidence type="ECO:0000256" key="7">
    <source>
        <dbReference type="ARBA" id="ARBA00023014"/>
    </source>
</evidence>
<sequence length="210" mass="23529">MFYTLQGEGFHTGRPAVFCRFTGCNLWSGREQDRAQSVCQFCDTDFVGTDGQNGGKFKQPADLAQAIATQWPSGRGHRFVVFTGGEPALQLDDRLIAELHRLDFVCAVETNGTLALPDAVDWVCISPKGVAQVALTRCNELKLVYPQVDAPPERFTELQADYRYLSPINDYREQTIVPARNHATQACIDYCLSHPEWHLTLQAHKIVNID</sequence>
<evidence type="ECO:0000256" key="4">
    <source>
        <dbReference type="ARBA" id="ARBA00022785"/>
    </source>
</evidence>
<keyword evidence="7 9" id="KW-0411">Iron-sulfur</keyword>
<feature type="binding site" evidence="9">
    <location>
        <begin position="5"/>
        <end position="7"/>
    </location>
    <ligand>
        <name>substrate</name>
    </ligand>
</feature>
<dbReference type="GO" id="GO:0000287">
    <property type="term" value="F:magnesium ion binding"/>
    <property type="evidence" value="ECO:0007669"/>
    <property type="project" value="UniProtKB-UniRule"/>
</dbReference>
<dbReference type="InterPro" id="IPR007197">
    <property type="entry name" value="rSAM"/>
</dbReference>
<evidence type="ECO:0000313" key="12">
    <source>
        <dbReference type="Proteomes" id="UP000229757"/>
    </source>
</evidence>
<dbReference type="InterPro" id="IPR030977">
    <property type="entry name" value="QueE_Cx14CxxC"/>
</dbReference>
<comment type="pathway">
    <text evidence="9">Purine metabolism; 7-cyano-7-deazaguanine biosynthesis.</text>
</comment>
<dbReference type="Gene3D" id="3.20.20.70">
    <property type="entry name" value="Aldolase class I"/>
    <property type="match status" value="1"/>
</dbReference>
<dbReference type="InterPro" id="IPR024924">
    <property type="entry name" value="7-CO-7-deazaguanine_synth-like"/>
</dbReference>
<keyword evidence="1 9" id="KW-0004">4Fe-4S</keyword>
<dbReference type="GO" id="GO:0016840">
    <property type="term" value="F:carbon-nitrogen lyase activity"/>
    <property type="evidence" value="ECO:0007669"/>
    <property type="project" value="UniProtKB-UniRule"/>
</dbReference>
<evidence type="ECO:0000256" key="5">
    <source>
        <dbReference type="ARBA" id="ARBA00022842"/>
    </source>
</evidence>
<evidence type="ECO:0000256" key="3">
    <source>
        <dbReference type="ARBA" id="ARBA00022723"/>
    </source>
</evidence>
<dbReference type="CDD" id="cd01335">
    <property type="entry name" value="Radical_SAM"/>
    <property type="match status" value="1"/>
</dbReference>
<keyword evidence="3 9" id="KW-0479">Metal-binding</keyword>
<comment type="caution">
    <text evidence="9">Lacks conserved residue(s) required for the propagation of feature annotation.</text>
</comment>
<feature type="binding site" evidence="9">
    <location>
        <position position="20"/>
    </location>
    <ligand>
        <name>substrate</name>
    </ligand>
</feature>
<keyword evidence="8 9" id="KW-0456">Lyase</keyword>
<accession>A0A2K8KRI2</accession>
<dbReference type="UniPathway" id="UPA00391"/>
<dbReference type="NCBIfam" id="TIGR04508">
    <property type="entry name" value="queE_Cx14CxxC"/>
    <property type="match status" value="1"/>
</dbReference>
<evidence type="ECO:0000256" key="9">
    <source>
        <dbReference type="HAMAP-Rule" id="MF_00917"/>
    </source>
</evidence>
<keyword evidence="12" id="KW-1185">Reference proteome</keyword>
<evidence type="ECO:0000259" key="10">
    <source>
        <dbReference type="PROSITE" id="PS51918"/>
    </source>
</evidence>
<dbReference type="GO" id="GO:0051539">
    <property type="term" value="F:4 iron, 4 sulfur cluster binding"/>
    <property type="evidence" value="ECO:0007669"/>
    <property type="project" value="UniProtKB-UniRule"/>
</dbReference>
<proteinExistence type="inferred from homology"/>
<dbReference type="SFLD" id="SFLDS00029">
    <property type="entry name" value="Radical_SAM"/>
    <property type="match status" value="1"/>
</dbReference>
<dbReference type="EC" id="4.3.99.3" evidence="9"/>
<dbReference type="PANTHER" id="PTHR42836">
    <property type="entry name" value="7-CARBOXY-7-DEAZAGUANINE SYNTHASE"/>
    <property type="match status" value="1"/>
</dbReference>
<dbReference type="GO" id="GO:0008616">
    <property type="term" value="P:tRNA queuosine(34) biosynthetic process"/>
    <property type="evidence" value="ECO:0007669"/>
    <property type="project" value="UniProtKB-UniRule"/>
</dbReference>
<evidence type="ECO:0000256" key="6">
    <source>
        <dbReference type="ARBA" id="ARBA00023004"/>
    </source>
</evidence>
<evidence type="ECO:0000256" key="1">
    <source>
        <dbReference type="ARBA" id="ARBA00022485"/>
    </source>
</evidence>
<feature type="binding site" evidence="9">
    <location>
        <position position="24"/>
    </location>
    <ligand>
        <name>[4Fe-4S] cluster</name>
        <dbReference type="ChEBI" id="CHEBI:49883"/>
        <note>4Fe-4S-S-AdoMet</note>
    </ligand>
</feature>
<feature type="domain" description="Radical SAM core" evidence="10">
    <location>
        <begin position="11"/>
        <end position="210"/>
    </location>
</feature>
<feature type="binding site" evidence="9">
    <location>
        <begin position="41"/>
        <end position="43"/>
    </location>
    <ligand>
        <name>S-adenosyl-L-methionine</name>
        <dbReference type="ChEBI" id="CHEBI:59789"/>
    </ligand>
</feature>
<comment type="catalytic activity">
    <reaction evidence="9">
        <text>6-carboxy-5,6,7,8-tetrahydropterin + H(+) = 7-carboxy-7-carbaguanine + NH4(+)</text>
        <dbReference type="Rhea" id="RHEA:27974"/>
        <dbReference type="ChEBI" id="CHEBI:15378"/>
        <dbReference type="ChEBI" id="CHEBI:28938"/>
        <dbReference type="ChEBI" id="CHEBI:61032"/>
        <dbReference type="ChEBI" id="CHEBI:61036"/>
        <dbReference type="EC" id="4.3.99.3"/>
    </reaction>
</comment>
<feature type="binding site" evidence="9">
    <location>
        <position position="85"/>
    </location>
    <ligand>
        <name>S-adenosyl-L-methionine</name>
        <dbReference type="ChEBI" id="CHEBI:59789"/>
    </ligand>
</feature>
<organism evidence="11 12">
    <name type="scientific">Reinekea forsetii</name>
    <dbReference type="NCBI Taxonomy" id="1336806"/>
    <lineage>
        <taxon>Bacteria</taxon>
        <taxon>Pseudomonadati</taxon>
        <taxon>Pseudomonadota</taxon>
        <taxon>Gammaproteobacteria</taxon>
        <taxon>Oceanospirillales</taxon>
        <taxon>Saccharospirillaceae</taxon>
        <taxon>Reinekea</taxon>
    </lineage>
</organism>
<comment type="cofactor">
    <cofactor evidence="9">
        <name>S-adenosyl-L-methionine</name>
        <dbReference type="ChEBI" id="CHEBI:59789"/>
    </cofactor>
    <text evidence="9">Binds 1 S-adenosyl-L-methionine per subunit.</text>
</comment>
<feature type="binding site" evidence="9">
    <location>
        <position position="39"/>
    </location>
    <ligand>
        <name>[4Fe-4S] cluster</name>
        <dbReference type="ChEBI" id="CHEBI:49883"/>
        <note>4Fe-4S-S-AdoMet</note>
    </ligand>
</feature>
<dbReference type="SUPFAM" id="SSF102114">
    <property type="entry name" value="Radical SAM enzymes"/>
    <property type="match status" value="1"/>
</dbReference>